<keyword evidence="1" id="KW-0472">Membrane</keyword>
<sequence>MSNIFDQAKKKIEIIKTKQPTIFFIGAVVVVYLLYKLVVGWVQKGRIEKITAQVNASNEAIQKSNSNESATAVRGETMQGIARSIKQVVDNYGFFEQWISFNPTPYIQDINRLNGANEARYISQWYNQQFGRSLKTDLQMIAYSENSFLGNWTAKGGRYSDIKEDVRNAL</sequence>
<keyword evidence="1" id="KW-1133">Transmembrane helix</keyword>
<keyword evidence="1" id="KW-0812">Transmembrane</keyword>
<proteinExistence type="predicted"/>
<reference evidence="2 3" key="1">
    <citation type="submission" date="2017-11" db="EMBL/GenBank/DDBJ databases">
        <title>Infants hospitalized years apart are colonized by the same room-sourced microbial strains.</title>
        <authorList>
            <person name="Brooks B."/>
            <person name="Olm M.R."/>
            <person name="Firek B.A."/>
            <person name="Baker R."/>
            <person name="Thomas B.C."/>
            <person name="Morowitz M.J."/>
            <person name="Banfield J.F."/>
        </authorList>
    </citation>
    <scope>NUCLEOTIDE SEQUENCE [LARGE SCALE GENOMIC DNA]</scope>
    <source>
        <strain evidence="2">S2_009_000_R2_76</strain>
    </source>
</reference>
<accession>A0A2W5GL66</accession>
<name>A0A2W5GL66_9SPHI</name>
<feature type="non-terminal residue" evidence="2">
    <location>
        <position position="170"/>
    </location>
</feature>
<dbReference type="EMBL" id="QFOI01000335">
    <property type="protein sequence ID" value="PZP44042.1"/>
    <property type="molecule type" value="Genomic_DNA"/>
</dbReference>
<comment type="caution">
    <text evidence="2">The sequence shown here is derived from an EMBL/GenBank/DDBJ whole genome shotgun (WGS) entry which is preliminary data.</text>
</comment>
<dbReference type="AlphaFoldDB" id="A0A2W5GL66"/>
<organism evidence="2 3">
    <name type="scientific">Pseudopedobacter saltans</name>
    <dbReference type="NCBI Taxonomy" id="151895"/>
    <lineage>
        <taxon>Bacteria</taxon>
        <taxon>Pseudomonadati</taxon>
        <taxon>Bacteroidota</taxon>
        <taxon>Sphingobacteriia</taxon>
        <taxon>Sphingobacteriales</taxon>
        <taxon>Sphingobacteriaceae</taxon>
        <taxon>Pseudopedobacter</taxon>
    </lineage>
</organism>
<evidence type="ECO:0000256" key="1">
    <source>
        <dbReference type="SAM" id="Phobius"/>
    </source>
</evidence>
<protein>
    <submittedName>
        <fullName evidence="2">Uncharacterized protein</fullName>
    </submittedName>
</protein>
<dbReference type="Proteomes" id="UP000249645">
    <property type="component" value="Unassembled WGS sequence"/>
</dbReference>
<feature type="transmembrane region" description="Helical" evidence="1">
    <location>
        <begin position="21"/>
        <end position="42"/>
    </location>
</feature>
<evidence type="ECO:0000313" key="3">
    <source>
        <dbReference type="Proteomes" id="UP000249645"/>
    </source>
</evidence>
<evidence type="ECO:0000313" key="2">
    <source>
        <dbReference type="EMBL" id="PZP44042.1"/>
    </source>
</evidence>
<gene>
    <name evidence="2" type="ORF">DI598_14955</name>
</gene>